<evidence type="ECO:0000256" key="5">
    <source>
        <dbReference type="ARBA" id="ARBA00022801"/>
    </source>
</evidence>
<evidence type="ECO:0000259" key="10">
    <source>
        <dbReference type="PROSITE" id="PS51192"/>
    </source>
</evidence>
<protein>
    <recommendedName>
        <fullName evidence="3">RNA helicase</fullName>
        <ecNumber evidence="3">3.6.4.13</ecNumber>
    </recommendedName>
</protein>
<evidence type="ECO:0000256" key="8">
    <source>
        <dbReference type="ARBA" id="ARBA00022844"/>
    </source>
</evidence>
<dbReference type="PROSITE" id="PS51192">
    <property type="entry name" value="HELICASE_ATP_BIND_1"/>
    <property type="match status" value="1"/>
</dbReference>
<name>A0A5K7XWZ0_9VIRU</name>
<dbReference type="EMBL" id="LC506465">
    <property type="protein sequence ID" value="BBO54012.1"/>
    <property type="molecule type" value="Genomic_DNA"/>
</dbReference>
<evidence type="ECO:0000313" key="12">
    <source>
        <dbReference type="EMBL" id="BBO54012.1"/>
    </source>
</evidence>
<dbReference type="Pfam" id="PF00270">
    <property type="entry name" value="DEAD"/>
    <property type="match status" value="1"/>
</dbReference>
<dbReference type="PROSITE" id="PS00690">
    <property type="entry name" value="DEAH_ATP_HELICASE"/>
    <property type="match status" value="1"/>
</dbReference>
<dbReference type="GO" id="GO:0005524">
    <property type="term" value="F:ATP binding"/>
    <property type="evidence" value="ECO:0007669"/>
    <property type="project" value="UniProtKB-KW"/>
</dbReference>
<evidence type="ECO:0000256" key="6">
    <source>
        <dbReference type="ARBA" id="ARBA00022806"/>
    </source>
</evidence>
<comment type="catalytic activity">
    <reaction evidence="9">
        <text>ATP + H2O = ADP + phosphate + H(+)</text>
        <dbReference type="Rhea" id="RHEA:13065"/>
        <dbReference type="ChEBI" id="CHEBI:15377"/>
        <dbReference type="ChEBI" id="CHEBI:15378"/>
        <dbReference type="ChEBI" id="CHEBI:30616"/>
        <dbReference type="ChEBI" id="CHEBI:43474"/>
        <dbReference type="ChEBI" id="CHEBI:456216"/>
        <dbReference type="EC" id="3.6.4.13"/>
    </reaction>
</comment>
<evidence type="ECO:0000259" key="11">
    <source>
        <dbReference type="PROSITE" id="PS51194"/>
    </source>
</evidence>
<evidence type="ECO:0000256" key="9">
    <source>
        <dbReference type="ARBA" id="ARBA00047984"/>
    </source>
</evidence>
<evidence type="ECO:0000256" key="2">
    <source>
        <dbReference type="ARBA" id="ARBA00008792"/>
    </source>
</evidence>
<dbReference type="InterPro" id="IPR014001">
    <property type="entry name" value="Helicase_ATP-bd"/>
</dbReference>
<dbReference type="PROSITE" id="PS51194">
    <property type="entry name" value="HELICASE_CTER"/>
    <property type="match status" value="1"/>
</dbReference>
<dbReference type="InterPro" id="IPR027417">
    <property type="entry name" value="P-loop_NTPase"/>
</dbReference>
<dbReference type="Gene3D" id="3.40.50.300">
    <property type="entry name" value="P-loop containing nucleotide triphosphate hydrolases"/>
    <property type="match status" value="2"/>
</dbReference>
<dbReference type="PANTHER" id="PTHR18934">
    <property type="entry name" value="ATP-DEPENDENT RNA HELICASE"/>
    <property type="match status" value="1"/>
</dbReference>
<dbReference type="SMART" id="SM00490">
    <property type="entry name" value="HELICc"/>
    <property type="match status" value="1"/>
</dbReference>
<dbReference type="SMART" id="SM00487">
    <property type="entry name" value="DEXDc"/>
    <property type="match status" value="1"/>
</dbReference>
<dbReference type="PANTHER" id="PTHR18934:SF91">
    <property type="entry name" value="PRE-MRNA-SPLICING FACTOR ATP-DEPENDENT RNA HELICASE PRP16"/>
    <property type="match status" value="1"/>
</dbReference>
<dbReference type="InterPro" id="IPR011545">
    <property type="entry name" value="DEAD/DEAH_box_helicase_dom"/>
</dbReference>
<dbReference type="Pfam" id="PF00271">
    <property type="entry name" value="Helicase_C"/>
    <property type="match status" value="1"/>
</dbReference>
<dbReference type="InterPro" id="IPR002464">
    <property type="entry name" value="DNA/RNA_helicase_DEAH_CS"/>
</dbReference>
<keyword evidence="6" id="KW-0347">Helicase</keyword>
<dbReference type="CDD" id="cd17917">
    <property type="entry name" value="DEXHc_RHA-like"/>
    <property type="match status" value="1"/>
</dbReference>
<comment type="subcellular location">
    <subcellularLocation>
        <location evidence="1">Virion</location>
    </subcellularLocation>
</comment>
<dbReference type="EC" id="3.6.4.13" evidence="3"/>
<evidence type="ECO:0000256" key="3">
    <source>
        <dbReference type="ARBA" id="ARBA00012552"/>
    </source>
</evidence>
<dbReference type="GO" id="GO:0044423">
    <property type="term" value="C:virion component"/>
    <property type="evidence" value="ECO:0007669"/>
    <property type="project" value="UniProtKB-KW"/>
</dbReference>
<feature type="domain" description="Helicase ATP-binding" evidence="10">
    <location>
        <begin position="43"/>
        <end position="227"/>
    </location>
</feature>
<dbReference type="InterPro" id="IPR001650">
    <property type="entry name" value="Helicase_C-like"/>
</dbReference>
<dbReference type="GO" id="GO:0003724">
    <property type="term" value="F:RNA helicase activity"/>
    <property type="evidence" value="ECO:0007669"/>
    <property type="project" value="UniProtKB-EC"/>
</dbReference>
<dbReference type="GO" id="GO:0003723">
    <property type="term" value="F:RNA binding"/>
    <property type="evidence" value="ECO:0007669"/>
    <property type="project" value="TreeGrafter"/>
</dbReference>
<organism evidence="12">
    <name type="scientific">Abalone asfa-like virus</name>
    <dbReference type="NCBI Taxonomy" id="2839893"/>
    <lineage>
        <taxon>Viruses</taxon>
        <taxon>Varidnaviria</taxon>
        <taxon>Bamfordvirae</taxon>
        <taxon>Nucleocytoviricota</taxon>
        <taxon>Pokkesviricetes</taxon>
        <taxon>Asfuvirales</taxon>
        <taxon>Asfarviridae</taxon>
    </lineage>
</organism>
<proteinExistence type="inferred from homology"/>
<keyword evidence="8" id="KW-0946">Virion</keyword>
<dbReference type="GO" id="GO:0016787">
    <property type="term" value="F:hydrolase activity"/>
    <property type="evidence" value="ECO:0007669"/>
    <property type="project" value="UniProtKB-KW"/>
</dbReference>
<reference evidence="12" key="1">
    <citation type="journal article" date="2020" name="Sci. Rep.">
        <title>A novel Asfarvirus-like virus identified as a potential cause of mass mortality of abalone.</title>
        <authorList>
            <person name="Matsuyama T."/>
            <person name="Takano T."/>
            <person name="Nishiki I."/>
            <person name="Fujiwara A."/>
            <person name="Kiryu I."/>
            <person name="Inada M."/>
            <person name="Sakai T."/>
            <person name="Terashima S."/>
            <person name="Matsuura Y."/>
            <person name="Isowa K."/>
            <person name="Nakayasu C."/>
        </authorList>
    </citation>
    <scope>NUCLEOTIDE SEQUENCE</scope>
</reference>
<accession>A0A5K7XWZ0</accession>
<comment type="similarity">
    <text evidence="2">Belongs to the DEAD box helicase family. DEAH subfamily.</text>
</comment>
<feature type="domain" description="Helicase C-terminal" evidence="11">
    <location>
        <begin position="250"/>
        <end position="448"/>
    </location>
</feature>
<keyword evidence="5" id="KW-0378">Hydrolase</keyword>
<dbReference type="SUPFAM" id="SSF52540">
    <property type="entry name" value="P-loop containing nucleoside triphosphate hydrolases"/>
    <property type="match status" value="1"/>
</dbReference>
<evidence type="ECO:0000256" key="4">
    <source>
        <dbReference type="ARBA" id="ARBA00022741"/>
    </source>
</evidence>
<keyword evidence="4" id="KW-0547">Nucleotide-binding</keyword>
<evidence type="ECO:0000256" key="7">
    <source>
        <dbReference type="ARBA" id="ARBA00022840"/>
    </source>
</evidence>
<evidence type="ECO:0000256" key="1">
    <source>
        <dbReference type="ARBA" id="ARBA00004328"/>
    </source>
</evidence>
<keyword evidence="7" id="KW-0067">ATP-binding</keyword>
<sequence>MGKPTLLSPGNLRDVPKQNLDDVPIEYITNWLKSRMPQYTKVPVTKLSDRVLIVKSKTGSGKSTVLPVHVLRLIKPIEKQSKYKGKNVICTQPRVLTAITLAKDIANAPFYPDMILKKTVGYQTGPKSEKPEAGLIYATAGVLLAQLRFNQDQDIINKYSFIIIDEAHERSLEIDSVLMRIKQFLLRNIKKGGTFAANCPFILLASATIDTKKYAKYFKLPDTNIITVEGRQFGITTCWPENGTNNFVEGATTKILQIHNDNPDDPPHQADILVFLPGKGEILDVQEKLSKKLDSLDFPFLLLIIDRETINFEGEHFRLIKENPKKLTVKFRGNFVPPKRRIVLSTVVAETGLTIETLKYVIDIGWSRTSESYPPEGFSGLITRPAPQSRIEQRKGRVGRLFPGVFYPLYTEKTFNQLTYQQYPDIITETLSIGLFLDILNEQIIEYDDIRLDKLDMLDPPPIDSFSCMLEKTIATGMIGINDNKYYLTNLGKIALKFTRSTAEEIRIITSAYFWEISILDVITMLSVAKICDRGLKTLFDNKQNKKSSILSLCAPPFLTKPESTFIERFRILTCCDFLEGMCIFNSFVKQSLGKFDYDELEIIAKQQNLSLETLLNINQRRNELIEECISAGLNPFMFLENTLENTTESTFMEYVTRIKQILYDGYLCTILQSKNPGEYYLQLYPDYTIYVKSRAKYIVPSKIQISAVRAKVKPDPLLWQLESYFTSVLDGFINIDNNILMPRDGTNKNLQ</sequence>